<dbReference type="RefSeq" id="WP_271632739.1">
    <property type="nucleotide sequence ID" value="NZ_CP094970.1"/>
</dbReference>
<dbReference type="EMBL" id="CP094970">
    <property type="protein sequence ID" value="UYM04085.1"/>
    <property type="molecule type" value="Genomic_DNA"/>
</dbReference>
<evidence type="ECO:0000256" key="7">
    <source>
        <dbReference type="ARBA" id="ARBA00022618"/>
    </source>
</evidence>
<evidence type="ECO:0000259" key="14">
    <source>
        <dbReference type="Pfam" id="PF02687"/>
    </source>
</evidence>
<keyword evidence="7 12" id="KW-0132">Cell division</keyword>
<evidence type="ECO:0000259" key="15">
    <source>
        <dbReference type="Pfam" id="PF18075"/>
    </source>
</evidence>
<comment type="similarity">
    <text evidence="3 12">Belongs to the ABC-4 integral membrane protein family. FtsX subfamily.</text>
</comment>
<dbReference type="InterPro" id="IPR040690">
    <property type="entry name" value="FtsX_ECD"/>
</dbReference>
<protein>
    <recommendedName>
        <fullName evidence="5 12">Cell division protein FtsX</fullName>
    </recommendedName>
</protein>
<dbReference type="GO" id="GO:0051301">
    <property type="term" value="P:cell division"/>
    <property type="evidence" value="ECO:0007669"/>
    <property type="project" value="UniProtKB-KW"/>
</dbReference>
<dbReference type="InterPro" id="IPR003838">
    <property type="entry name" value="ABC3_permease_C"/>
</dbReference>
<dbReference type="Proteomes" id="UP001164390">
    <property type="component" value="Chromosome"/>
</dbReference>
<dbReference type="PANTHER" id="PTHR47755">
    <property type="entry name" value="CELL DIVISION PROTEIN FTSX"/>
    <property type="match status" value="1"/>
</dbReference>
<evidence type="ECO:0000313" key="16">
    <source>
        <dbReference type="EMBL" id="UYM04085.1"/>
    </source>
</evidence>
<sequence>MAFTQVFSELGTNLRRNVSMSVSLIVTMTVSLLLASLGLLLQQQADHTEERFGNELQVQVVLCTENSRSSNCLGGAATDEQADAVKKALDDNPAVESVEFRSSEEFLDILRETYKQGDEIDDEILEGLNAKDFPASYFVTMNDPDDHKEVESQVEGMNGVASTENLRDLLGPLFSILDYIRWAAIGVALLLVIAAVLQVSNTIRMTVYARRREIGIMRLVGASTWHIQMPFILESLVAALVSAALACAGLAAFMKFIVYAQAREKLSEMTLWVDWSDAGTVALYTLGFAILLALIPTLFMTRKYLKV</sequence>
<evidence type="ECO:0000256" key="3">
    <source>
        <dbReference type="ARBA" id="ARBA00007379"/>
    </source>
</evidence>
<keyword evidence="10 12" id="KW-0472">Membrane</keyword>
<dbReference type="KEGG" id="sgrg:L0C25_16245"/>
<keyword evidence="8 13" id="KW-0812">Transmembrane</keyword>
<keyword evidence="6 12" id="KW-1003">Cell membrane</keyword>
<proteinExistence type="inferred from homology"/>
<dbReference type="PIRSF" id="PIRSF003097">
    <property type="entry name" value="FtsX"/>
    <property type="match status" value="1"/>
</dbReference>
<dbReference type="Pfam" id="PF18075">
    <property type="entry name" value="FtsX_ECD"/>
    <property type="match status" value="1"/>
</dbReference>
<feature type="transmembrane region" description="Helical" evidence="13">
    <location>
        <begin position="236"/>
        <end position="261"/>
    </location>
</feature>
<dbReference type="GO" id="GO:0005886">
    <property type="term" value="C:plasma membrane"/>
    <property type="evidence" value="ECO:0007669"/>
    <property type="project" value="UniProtKB-SubCell"/>
</dbReference>
<feature type="transmembrane region" description="Helical" evidence="13">
    <location>
        <begin position="281"/>
        <end position="301"/>
    </location>
</feature>
<dbReference type="Gene3D" id="3.30.70.3040">
    <property type="match status" value="1"/>
</dbReference>
<evidence type="ECO:0000256" key="1">
    <source>
        <dbReference type="ARBA" id="ARBA00003552"/>
    </source>
</evidence>
<dbReference type="Pfam" id="PF02687">
    <property type="entry name" value="FtsX"/>
    <property type="match status" value="1"/>
</dbReference>
<organism evidence="16 17">
    <name type="scientific">Solicola gregarius</name>
    <dbReference type="NCBI Taxonomy" id="2908642"/>
    <lineage>
        <taxon>Bacteria</taxon>
        <taxon>Bacillati</taxon>
        <taxon>Actinomycetota</taxon>
        <taxon>Actinomycetes</taxon>
        <taxon>Propionibacteriales</taxon>
        <taxon>Nocardioidaceae</taxon>
        <taxon>Solicola</taxon>
    </lineage>
</organism>
<evidence type="ECO:0000256" key="2">
    <source>
        <dbReference type="ARBA" id="ARBA00004651"/>
    </source>
</evidence>
<evidence type="ECO:0000256" key="12">
    <source>
        <dbReference type="PIRNR" id="PIRNR003097"/>
    </source>
</evidence>
<comment type="function">
    <text evidence="1">Part of the ABC transporter FtsEX involved in cellular division.</text>
</comment>
<keyword evidence="11 12" id="KW-0131">Cell cycle</keyword>
<evidence type="ECO:0000256" key="6">
    <source>
        <dbReference type="ARBA" id="ARBA00022475"/>
    </source>
</evidence>
<evidence type="ECO:0000256" key="10">
    <source>
        <dbReference type="ARBA" id="ARBA00023136"/>
    </source>
</evidence>
<feature type="transmembrane region" description="Helical" evidence="13">
    <location>
        <begin position="179"/>
        <end position="203"/>
    </location>
</feature>
<feature type="domain" description="ABC3 transporter permease C-terminal" evidence="14">
    <location>
        <begin position="187"/>
        <end position="303"/>
    </location>
</feature>
<name>A0AA46TFA4_9ACTN</name>
<evidence type="ECO:0000256" key="4">
    <source>
        <dbReference type="ARBA" id="ARBA00011160"/>
    </source>
</evidence>
<comment type="subunit">
    <text evidence="4">Forms a membrane-associated complex with FtsE.</text>
</comment>
<evidence type="ECO:0000256" key="9">
    <source>
        <dbReference type="ARBA" id="ARBA00022989"/>
    </source>
</evidence>
<evidence type="ECO:0000256" key="13">
    <source>
        <dbReference type="SAM" id="Phobius"/>
    </source>
</evidence>
<reference evidence="16" key="1">
    <citation type="submission" date="2022-01" db="EMBL/GenBank/DDBJ databases">
        <title>Nocardioidaceae gen. sp. A5X3R13.</title>
        <authorList>
            <person name="Lopez Marin M.A."/>
            <person name="Uhlik O."/>
        </authorList>
    </citation>
    <scope>NUCLEOTIDE SEQUENCE</scope>
    <source>
        <strain evidence="16">A5X3R13</strain>
    </source>
</reference>
<gene>
    <name evidence="16" type="primary">ftsX</name>
    <name evidence="16" type="ORF">L0C25_16245</name>
</gene>
<comment type="subcellular location">
    <subcellularLocation>
        <location evidence="2">Cell membrane</location>
        <topology evidence="2">Multi-pass membrane protein</topology>
    </subcellularLocation>
</comment>
<evidence type="ECO:0000256" key="5">
    <source>
        <dbReference type="ARBA" id="ARBA00021907"/>
    </source>
</evidence>
<feature type="transmembrane region" description="Helical" evidence="13">
    <location>
        <begin position="21"/>
        <end position="41"/>
    </location>
</feature>
<dbReference type="InterPro" id="IPR047929">
    <property type="entry name" value="FtsX_actino"/>
</dbReference>
<evidence type="ECO:0000256" key="11">
    <source>
        <dbReference type="ARBA" id="ARBA00023306"/>
    </source>
</evidence>
<feature type="domain" description="FtsX extracellular" evidence="15">
    <location>
        <begin position="56"/>
        <end position="161"/>
    </location>
</feature>
<keyword evidence="17" id="KW-1185">Reference proteome</keyword>
<dbReference type="InterPro" id="IPR004513">
    <property type="entry name" value="FtsX"/>
</dbReference>
<dbReference type="PANTHER" id="PTHR47755:SF1">
    <property type="entry name" value="CELL DIVISION PROTEIN FTSX"/>
    <property type="match status" value="1"/>
</dbReference>
<evidence type="ECO:0000313" key="17">
    <source>
        <dbReference type="Proteomes" id="UP001164390"/>
    </source>
</evidence>
<dbReference type="AlphaFoldDB" id="A0AA46TFA4"/>
<dbReference type="NCBIfam" id="NF038346">
    <property type="entry name" value="FtsX_actino"/>
    <property type="match status" value="1"/>
</dbReference>
<accession>A0AA46TFA4</accession>
<keyword evidence="9 13" id="KW-1133">Transmembrane helix</keyword>
<evidence type="ECO:0000256" key="8">
    <source>
        <dbReference type="ARBA" id="ARBA00022692"/>
    </source>
</evidence>